<dbReference type="InterPro" id="IPR050271">
    <property type="entry name" value="UDP-glycosyltransferase"/>
</dbReference>
<dbReference type="FunFam" id="3.40.50.2000:FF:000021">
    <property type="entry name" value="UDP-glucuronosyltransferase"/>
    <property type="match status" value="1"/>
</dbReference>
<reference evidence="7 8" key="1">
    <citation type="submission" date="2020-08" db="EMBL/GenBank/DDBJ databases">
        <authorList>
            <person name="Koutsovoulos G."/>
            <person name="Danchin GJ E."/>
        </authorList>
    </citation>
    <scope>NUCLEOTIDE SEQUENCE [LARGE SCALE GENOMIC DNA]</scope>
</reference>
<sequence length="517" mass="59705">MKLFYSLLIFILFLLINLHCEGAKFLFTFFHDNGSHFGSMRPLMEMLVEKGHSVSFLDTIPMDGASPKLRAIRFPLPRRQDEEWKNRMAHLLWHERLTSLYLGHYFVTMDKLLGVLLENGTDAVVDIVNEEWDFIVIDDLFWSFGFALTTLKHRLWELNGRKRHQPHIIVYATAASSLISAESTRSVGRNWVSRAPFCPPYPTNEDDVYSPNKFTSRIIAFYETIIEFVYIDLIIPHQMVNMKKLGVNDFTWSEFYSRTSLQFSDSFDSLGWPAAVGTDMKNVGAHCKSSKTLPKKFVEFVEAPESKGTIYAAFGTNVDWSRAPKYVYESLLKAFNQFKDYRIIFVYNGPDLPNLGKQLMLTKWAPQLEILAHHKTKVFISHGGSKSLREALCTGVPLIVMPVYAEQAFSANLMLAMGHAPVINKFTLTEESVYKTIEGVLSKPEKQQKSKKLKEIFLDRQISSMEEGIFAAERLLRIDSDYWRKYTQRMGMKLNLVKFVYFDFILFVFCFALILCF</sequence>
<keyword evidence="6" id="KW-0472">Membrane</keyword>
<dbReference type="GO" id="GO:0015020">
    <property type="term" value="F:glucuronosyltransferase activity"/>
    <property type="evidence" value="ECO:0007669"/>
    <property type="project" value="UniProtKB-EC"/>
</dbReference>
<evidence type="ECO:0000313" key="8">
    <source>
        <dbReference type="Proteomes" id="UP000580250"/>
    </source>
</evidence>
<comment type="catalytic activity">
    <reaction evidence="4 6">
        <text>glucuronate acceptor + UDP-alpha-D-glucuronate = acceptor beta-D-glucuronoside + UDP + H(+)</text>
        <dbReference type="Rhea" id="RHEA:21032"/>
        <dbReference type="ChEBI" id="CHEBI:15378"/>
        <dbReference type="ChEBI" id="CHEBI:58052"/>
        <dbReference type="ChEBI" id="CHEBI:58223"/>
        <dbReference type="ChEBI" id="CHEBI:132367"/>
        <dbReference type="ChEBI" id="CHEBI:132368"/>
        <dbReference type="EC" id="2.4.1.17"/>
    </reaction>
</comment>
<feature type="chain" id="PRO_5028518302" description="UDP-glucuronosyltransferase" evidence="6">
    <location>
        <begin position="23"/>
        <end position="517"/>
    </location>
</feature>
<dbReference type="AlphaFoldDB" id="A0A6V7VQG6"/>
<name>A0A6V7VQG6_MELEN</name>
<gene>
    <name evidence="7" type="ORF">MENT_LOCUS28995</name>
</gene>
<dbReference type="SUPFAM" id="SSF53756">
    <property type="entry name" value="UDP-Glycosyltransferase/glycogen phosphorylase"/>
    <property type="match status" value="1"/>
</dbReference>
<dbReference type="InterPro" id="IPR035595">
    <property type="entry name" value="UDP_glycos_trans_CS"/>
</dbReference>
<feature type="signal peptide" evidence="6">
    <location>
        <begin position="1"/>
        <end position="22"/>
    </location>
</feature>
<dbReference type="InterPro" id="IPR002213">
    <property type="entry name" value="UDP_glucos_trans"/>
</dbReference>
<evidence type="ECO:0000256" key="4">
    <source>
        <dbReference type="ARBA" id="ARBA00047475"/>
    </source>
</evidence>
<keyword evidence="2 5" id="KW-0328">Glycosyltransferase</keyword>
<dbReference type="Proteomes" id="UP000580250">
    <property type="component" value="Unassembled WGS sequence"/>
</dbReference>
<dbReference type="Gene3D" id="3.40.50.2000">
    <property type="entry name" value="Glycogen Phosphorylase B"/>
    <property type="match status" value="1"/>
</dbReference>
<dbReference type="GO" id="GO:0016020">
    <property type="term" value="C:membrane"/>
    <property type="evidence" value="ECO:0007669"/>
    <property type="project" value="UniProtKB-SubCell"/>
</dbReference>
<evidence type="ECO:0000256" key="2">
    <source>
        <dbReference type="ARBA" id="ARBA00022676"/>
    </source>
</evidence>
<dbReference type="CDD" id="cd03784">
    <property type="entry name" value="GT1_Gtf-like"/>
    <property type="match status" value="1"/>
</dbReference>
<keyword evidence="3 5" id="KW-0808">Transferase</keyword>
<evidence type="ECO:0000256" key="5">
    <source>
        <dbReference type="RuleBase" id="RU003718"/>
    </source>
</evidence>
<dbReference type="EC" id="2.4.1.17" evidence="6"/>
<dbReference type="PANTHER" id="PTHR48043:SF119">
    <property type="entry name" value="UDP-GLUCURONOSYLTRANSFERASE"/>
    <property type="match status" value="1"/>
</dbReference>
<dbReference type="OrthoDB" id="5835829at2759"/>
<comment type="caution">
    <text evidence="7">The sequence shown here is derived from an EMBL/GenBank/DDBJ whole genome shotgun (WGS) entry which is preliminary data.</text>
</comment>
<feature type="transmembrane region" description="Helical" evidence="6">
    <location>
        <begin position="499"/>
        <end position="516"/>
    </location>
</feature>
<protein>
    <recommendedName>
        <fullName evidence="6">UDP-glucuronosyltransferase</fullName>
        <ecNumber evidence="6">2.4.1.17</ecNumber>
    </recommendedName>
</protein>
<accession>A0A6V7VQG6</accession>
<keyword evidence="6" id="KW-1133">Transmembrane helix</keyword>
<evidence type="ECO:0000313" key="7">
    <source>
        <dbReference type="EMBL" id="CAD2177135.1"/>
    </source>
</evidence>
<comment type="similarity">
    <text evidence="1 5">Belongs to the UDP-glycosyltransferase family.</text>
</comment>
<dbReference type="PANTHER" id="PTHR48043">
    <property type="entry name" value="EG:EG0003.4 PROTEIN-RELATED"/>
    <property type="match status" value="1"/>
</dbReference>
<evidence type="ECO:0000256" key="6">
    <source>
        <dbReference type="RuleBase" id="RU362059"/>
    </source>
</evidence>
<comment type="subcellular location">
    <subcellularLocation>
        <location evidence="6">Membrane</location>
        <topology evidence="6">Single-pass membrane protein</topology>
    </subcellularLocation>
</comment>
<evidence type="ECO:0000256" key="1">
    <source>
        <dbReference type="ARBA" id="ARBA00009995"/>
    </source>
</evidence>
<dbReference type="PROSITE" id="PS00375">
    <property type="entry name" value="UDPGT"/>
    <property type="match status" value="1"/>
</dbReference>
<proteinExistence type="inferred from homology"/>
<dbReference type="EMBL" id="CAJEWN010000291">
    <property type="protein sequence ID" value="CAD2177135.1"/>
    <property type="molecule type" value="Genomic_DNA"/>
</dbReference>
<evidence type="ECO:0000256" key="3">
    <source>
        <dbReference type="ARBA" id="ARBA00022679"/>
    </source>
</evidence>
<organism evidence="7 8">
    <name type="scientific">Meloidogyne enterolobii</name>
    <name type="common">Root-knot nematode worm</name>
    <name type="synonym">Meloidogyne mayaguensis</name>
    <dbReference type="NCBI Taxonomy" id="390850"/>
    <lineage>
        <taxon>Eukaryota</taxon>
        <taxon>Metazoa</taxon>
        <taxon>Ecdysozoa</taxon>
        <taxon>Nematoda</taxon>
        <taxon>Chromadorea</taxon>
        <taxon>Rhabditida</taxon>
        <taxon>Tylenchina</taxon>
        <taxon>Tylenchomorpha</taxon>
        <taxon>Tylenchoidea</taxon>
        <taxon>Meloidogynidae</taxon>
        <taxon>Meloidogyninae</taxon>
        <taxon>Meloidogyne</taxon>
    </lineage>
</organism>
<keyword evidence="6" id="KW-0732">Signal</keyword>
<dbReference type="Pfam" id="PF00201">
    <property type="entry name" value="UDPGT"/>
    <property type="match status" value="1"/>
</dbReference>
<keyword evidence="6" id="KW-0812">Transmembrane</keyword>